<dbReference type="InterPro" id="IPR003123">
    <property type="entry name" value="VPS9"/>
</dbReference>
<dbReference type="GO" id="GO:0030133">
    <property type="term" value="C:transport vesicle"/>
    <property type="evidence" value="ECO:0007669"/>
    <property type="project" value="TreeGrafter"/>
</dbReference>
<dbReference type="Proteomes" id="UP000039865">
    <property type="component" value="Unassembled WGS sequence"/>
</dbReference>
<dbReference type="InterPro" id="IPR051248">
    <property type="entry name" value="UPF0507/Ank_repeat_27"/>
</dbReference>
<dbReference type="SMART" id="SM00167">
    <property type="entry name" value="VPS9"/>
    <property type="match status" value="1"/>
</dbReference>
<proteinExistence type="predicted"/>
<dbReference type="GO" id="GO:0005770">
    <property type="term" value="C:late endosome"/>
    <property type="evidence" value="ECO:0007669"/>
    <property type="project" value="TreeGrafter"/>
</dbReference>
<feature type="compositionally biased region" description="Basic residues" evidence="1">
    <location>
        <begin position="475"/>
        <end position="490"/>
    </location>
</feature>
<dbReference type="GO" id="GO:0005085">
    <property type="term" value="F:guanyl-nucleotide exchange factor activity"/>
    <property type="evidence" value="ECO:0007669"/>
    <property type="project" value="TreeGrafter"/>
</dbReference>
<dbReference type="SUPFAM" id="SSF109993">
    <property type="entry name" value="VPS9 domain"/>
    <property type="match status" value="1"/>
</dbReference>
<feature type="domain" description="VPS9" evidence="2">
    <location>
        <begin position="712"/>
        <end position="862"/>
    </location>
</feature>
<feature type="compositionally biased region" description="Polar residues" evidence="1">
    <location>
        <begin position="238"/>
        <end position="247"/>
    </location>
</feature>
<dbReference type="InterPro" id="IPR037191">
    <property type="entry name" value="VPS9_dom_sf"/>
</dbReference>
<accession>A0A078ADE5</accession>
<gene>
    <name evidence="3" type="primary">Contig4172.g4457</name>
    <name evidence="3" type="ORF">STYLEM_9261</name>
</gene>
<dbReference type="GO" id="GO:0045022">
    <property type="term" value="P:early endosome to late endosome transport"/>
    <property type="evidence" value="ECO:0007669"/>
    <property type="project" value="TreeGrafter"/>
</dbReference>
<dbReference type="PANTHER" id="PTHR24170:SF1">
    <property type="entry name" value="DOMAIN PROTEIN, PUTATIVE (AFU_ORTHOLOGUE AFUA_1G09870)-RELATED"/>
    <property type="match status" value="1"/>
</dbReference>
<evidence type="ECO:0000256" key="1">
    <source>
        <dbReference type="SAM" id="MobiDB-lite"/>
    </source>
</evidence>
<dbReference type="PROSITE" id="PS51205">
    <property type="entry name" value="VPS9"/>
    <property type="match status" value="1"/>
</dbReference>
<feature type="region of interest" description="Disordered" evidence="1">
    <location>
        <begin position="471"/>
        <end position="490"/>
    </location>
</feature>
<dbReference type="GO" id="GO:0097422">
    <property type="term" value="C:tubular endosome"/>
    <property type="evidence" value="ECO:0007669"/>
    <property type="project" value="TreeGrafter"/>
</dbReference>
<dbReference type="OrthoDB" id="288948at2759"/>
<evidence type="ECO:0000313" key="4">
    <source>
        <dbReference type="Proteomes" id="UP000039865"/>
    </source>
</evidence>
<feature type="region of interest" description="Disordered" evidence="1">
    <location>
        <begin position="621"/>
        <end position="677"/>
    </location>
</feature>
<dbReference type="EMBL" id="CCKQ01008800">
    <property type="protein sequence ID" value="CDW80265.1"/>
    <property type="molecule type" value="Genomic_DNA"/>
</dbReference>
<dbReference type="OMA" id="YSTINQE"/>
<organism evidence="3 4">
    <name type="scientific">Stylonychia lemnae</name>
    <name type="common">Ciliate</name>
    <dbReference type="NCBI Taxonomy" id="5949"/>
    <lineage>
        <taxon>Eukaryota</taxon>
        <taxon>Sar</taxon>
        <taxon>Alveolata</taxon>
        <taxon>Ciliophora</taxon>
        <taxon>Intramacronucleata</taxon>
        <taxon>Spirotrichea</taxon>
        <taxon>Stichotrichia</taxon>
        <taxon>Sporadotrichida</taxon>
        <taxon>Oxytrichidae</taxon>
        <taxon>Stylonychinae</taxon>
        <taxon>Stylonychia</taxon>
    </lineage>
</organism>
<dbReference type="Pfam" id="PF02204">
    <property type="entry name" value="VPS9"/>
    <property type="match status" value="1"/>
</dbReference>
<sequence>MDIQQERDRSIYQTLDINPQNQEYAHLLNRSNSETNLHSTKRIYNRKEIRAISRKKKTDMLKDLRIQQKRFHIENQLQLIEPTEDNKNKLEQSNSASINADVKVSLLDQQAPRQSQGCCSFWGIFRRKNKAIEKPNISKQRRKSNRSRLISKTVQDWIIYMEKNLKQIQDTQWSNNLKIYLKKNLNTFQSTKFRSQIYYLNYTKQAIGNQLQSVPGRARMETIKPSMTSPRQIKHSRPISTNIGTTNNDDHSSKEVLRMQQRNTVSSRKNTVNRENENDHNNEYVIEYSVKSVEKLNELGKASQPENIQIEHFVETKSDDELSDIYAGKNDLQESQEWRLRTQFNFQRYLYQVSDLRKDNELLETMELPMKTLFDIIKHQLMHEQNPLNVVCQTFAQYFIKQYKNVIITDQSEDNFYLISEQENDQFELTSINPLQRQIIEQSLINNLLDEYLDQENDNFSERIEINFQNETRKQKSQQHHRNISRISKHKKSSNKLIELRKNIYRDAKMILQDIKVFSCIIYGCCIRFYSTVIKSQELENMKEDLIETLMKCVQGQRLANFSQQVCSIITMEEDIRLQRQINKFRNVKLIELGLNPMFCLDETSNIMDLFNEQVAQEISNGDIGGSSGNQKKSKNHKPTIKDLDSTHKRKSQITDESKKKRMSYQPFLTEQSKQGEDEKTEKYFSLRLDQTDDNELFYSILNPSVESEEDDEEEKLLENEIKSRSKVEMIQLLHNKIEKRLSVRPYEIAIQEFRKILNYPAPLDKMRCILRISKIIVKNINAFWKGISIDRDKLTIDADSILGIYIFIIINSDIPNLMAQIKFMQTFSTPYVQNITKLGYCLDTLNIALNHILNMDQTKLMNWKSPNEFDRDEIISERRSLTKSYRESIISRKRVESLRIQDDPFDSYKASEGIKLF</sequence>
<dbReference type="InParanoid" id="A0A078ADE5"/>
<keyword evidence="4" id="KW-1185">Reference proteome</keyword>
<dbReference type="GO" id="GO:0005769">
    <property type="term" value="C:early endosome"/>
    <property type="evidence" value="ECO:0007669"/>
    <property type="project" value="TreeGrafter"/>
</dbReference>
<evidence type="ECO:0000313" key="3">
    <source>
        <dbReference type="EMBL" id="CDW80265.1"/>
    </source>
</evidence>
<feature type="region of interest" description="Disordered" evidence="1">
    <location>
        <begin position="226"/>
        <end position="255"/>
    </location>
</feature>
<dbReference type="PANTHER" id="PTHR24170">
    <property type="entry name" value="ANKYRIN REPEAT DOMAIN-CONTAINING PROTEIN 27"/>
    <property type="match status" value="1"/>
</dbReference>
<feature type="compositionally biased region" description="Basic and acidic residues" evidence="1">
    <location>
        <begin position="640"/>
        <end position="659"/>
    </location>
</feature>
<name>A0A078ADE5_STYLE</name>
<dbReference type="Gene3D" id="1.20.1050.80">
    <property type="entry name" value="VPS9 domain"/>
    <property type="match status" value="1"/>
</dbReference>
<dbReference type="AlphaFoldDB" id="A0A078ADE5"/>
<dbReference type="GO" id="GO:0005886">
    <property type="term" value="C:plasma membrane"/>
    <property type="evidence" value="ECO:0007669"/>
    <property type="project" value="TreeGrafter"/>
</dbReference>
<dbReference type="GO" id="GO:0000149">
    <property type="term" value="F:SNARE binding"/>
    <property type="evidence" value="ECO:0007669"/>
    <property type="project" value="TreeGrafter"/>
</dbReference>
<protein>
    <recommendedName>
        <fullName evidence="2">VPS9 domain-containing protein</fullName>
    </recommendedName>
</protein>
<evidence type="ECO:0000259" key="2">
    <source>
        <dbReference type="PROSITE" id="PS51205"/>
    </source>
</evidence>
<reference evidence="3 4" key="1">
    <citation type="submission" date="2014-06" db="EMBL/GenBank/DDBJ databases">
        <authorList>
            <person name="Swart Estienne"/>
        </authorList>
    </citation>
    <scope>NUCLEOTIDE SEQUENCE [LARGE SCALE GENOMIC DNA]</scope>
    <source>
        <strain evidence="3 4">130c</strain>
    </source>
</reference>